<dbReference type="EMBL" id="CP013189">
    <property type="protein sequence ID" value="ALO46545.1"/>
    <property type="molecule type" value="Genomic_DNA"/>
</dbReference>
<dbReference type="OrthoDB" id="9801249at2"/>
<dbReference type="Proteomes" id="UP000065641">
    <property type="component" value="Chromosome"/>
</dbReference>
<evidence type="ECO:0000256" key="2">
    <source>
        <dbReference type="ARBA" id="ARBA00008639"/>
    </source>
</evidence>
<accession>A0A0S2KE04</accession>
<dbReference type="InterPro" id="IPR027278">
    <property type="entry name" value="ACCD_DCysDesulf"/>
</dbReference>
<dbReference type="GO" id="GO:0019148">
    <property type="term" value="F:D-cysteine desulfhydrase activity"/>
    <property type="evidence" value="ECO:0007669"/>
    <property type="project" value="TreeGrafter"/>
</dbReference>
<dbReference type="PATRIC" id="fig|1249552.3.peg.1906"/>
<dbReference type="AlphaFoldDB" id="A0A0S2KE04"/>
<protein>
    <submittedName>
        <fullName evidence="4">1-aminocyclopropane-1-carboxylate deaminase</fullName>
    </submittedName>
</protein>
<proteinExistence type="inferred from homology"/>
<name>A0A0S2KE04_9GAMM</name>
<comment type="similarity">
    <text evidence="2">Belongs to the ACC deaminase/D-cysteine desulfhydrase family.</text>
</comment>
<keyword evidence="5" id="KW-1185">Reference proteome</keyword>
<dbReference type="STRING" id="1249552.PS2015_1898"/>
<dbReference type="PANTHER" id="PTHR43780">
    <property type="entry name" value="1-AMINOCYCLOPROPANE-1-CARBOXYLATE DEAMINASE-RELATED"/>
    <property type="match status" value="1"/>
</dbReference>
<evidence type="ECO:0000256" key="3">
    <source>
        <dbReference type="ARBA" id="ARBA00022898"/>
    </source>
</evidence>
<dbReference type="Gene3D" id="3.40.50.1100">
    <property type="match status" value="1"/>
</dbReference>
<evidence type="ECO:0000313" key="4">
    <source>
        <dbReference type="EMBL" id="ALO46545.1"/>
    </source>
</evidence>
<sequence>MSDSAPSDSLLSDGWLAPEPDFDTVPLQTLVDPVLKQHAIDLQILRLDLADPALGGNKWFKLRENLRLARLNGHDTLLSFGGAWSNHLYALAAAGHRYGMRTIAMLRGEIPSMLNPTLRFVHERGMQLIPITRSEYRRRHESAFVDQLLARYGPAWLIPEGGGNLAGTHGCQALAKVLRPSIDDRPDQHIALACGTATTMAGLLAGLWQHHQLGDLRYMPLVRGYAVLKGADFLQRDLESWLA</sequence>
<comment type="cofactor">
    <cofactor evidence="1">
        <name>pyridoxal 5'-phosphate</name>
        <dbReference type="ChEBI" id="CHEBI:597326"/>
    </cofactor>
</comment>
<reference evidence="4 5" key="1">
    <citation type="submission" date="2015-11" db="EMBL/GenBank/DDBJ databases">
        <authorList>
            <person name="Zhang Y."/>
            <person name="Guo Z."/>
        </authorList>
    </citation>
    <scope>NUCLEOTIDE SEQUENCE [LARGE SCALE GENOMIC DNA]</scope>
    <source>
        <strain evidence="4 5">KCTC 32221</strain>
    </source>
</reference>
<dbReference type="RefSeq" id="WP_058022005.1">
    <property type="nucleotide sequence ID" value="NZ_CP013189.1"/>
</dbReference>
<organism evidence="4 5">
    <name type="scientific">Pseudohongiella spirulinae</name>
    <dbReference type="NCBI Taxonomy" id="1249552"/>
    <lineage>
        <taxon>Bacteria</taxon>
        <taxon>Pseudomonadati</taxon>
        <taxon>Pseudomonadota</taxon>
        <taxon>Gammaproteobacteria</taxon>
        <taxon>Pseudomonadales</taxon>
        <taxon>Pseudohongiellaceae</taxon>
        <taxon>Pseudohongiella</taxon>
    </lineage>
</organism>
<dbReference type="PANTHER" id="PTHR43780:SF2">
    <property type="entry name" value="1-AMINOCYCLOPROPANE-1-CARBOXYLATE DEAMINASE-RELATED"/>
    <property type="match status" value="1"/>
</dbReference>
<keyword evidence="3" id="KW-0663">Pyridoxal phosphate</keyword>
<evidence type="ECO:0000313" key="5">
    <source>
        <dbReference type="Proteomes" id="UP000065641"/>
    </source>
</evidence>
<dbReference type="InterPro" id="IPR036052">
    <property type="entry name" value="TrpB-like_PALP_sf"/>
</dbReference>
<evidence type="ECO:0000256" key="1">
    <source>
        <dbReference type="ARBA" id="ARBA00001933"/>
    </source>
</evidence>
<dbReference type="KEGG" id="pspi:PS2015_1898"/>
<gene>
    <name evidence="4" type="ORF">PS2015_1898</name>
</gene>
<dbReference type="SUPFAM" id="SSF53686">
    <property type="entry name" value="Tryptophan synthase beta subunit-like PLP-dependent enzymes"/>
    <property type="match status" value="1"/>
</dbReference>